<keyword evidence="1" id="KW-1133">Transmembrane helix</keyword>
<evidence type="ECO:0000256" key="1">
    <source>
        <dbReference type="SAM" id="Phobius"/>
    </source>
</evidence>
<gene>
    <name evidence="2" type="ORF">D0Y65_030664</name>
</gene>
<evidence type="ECO:0000313" key="2">
    <source>
        <dbReference type="EMBL" id="RZB81008.1"/>
    </source>
</evidence>
<keyword evidence="1" id="KW-0472">Membrane</keyword>
<evidence type="ECO:0000313" key="3">
    <source>
        <dbReference type="Proteomes" id="UP000289340"/>
    </source>
</evidence>
<keyword evidence="1" id="KW-0812">Transmembrane</keyword>
<comment type="caution">
    <text evidence="2">The sequence shown here is derived from an EMBL/GenBank/DDBJ whole genome shotgun (WGS) entry which is preliminary data.</text>
</comment>
<keyword evidence="3" id="KW-1185">Reference proteome</keyword>
<protein>
    <submittedName>
        <fullName evidence="2">Uncharacterized protein</fullName>
    </submittedName>
</protein>
<feature type="transmembrane region" description="Helical" evidence="1">
    <location>
        <begin position="12"/>
        <end position="31"/>
    </location>
</feature>
<accession>A0A445I4F5</accession>
<feature type="non-terminal residue" evidence="2">
    <location>
        <position position="72"/>
    </location>
</feature>
<reference evidence="2 3" key="1">
    <citation type="submission" date="2018-09" db="EMBL/GenBank/DDBJ databases">
        <title>A high-quality reference genome of wild soybean provides a powerful tool to mine soybean genomes.</title>
        <authorList>
            <person name="Xie M."/>
            <person name="Chung C.Y.L."/>
            <person name="Li M.-W."/>
            <person name="Wong F.-L."/>
            <person name="Chan T.-F."/>
            <person name="Lam H.-M."/>
        </authorList>
    </citation>
    <scope>NUCLEOTIDE SEQUENCE [LARGE SCALE GENOMIC DNA]</scope>
    <source>
        <strain evidence="3">cv. W05</strain>
        <tissue evidence="2">Hypocotyl of etiolated seedlings</tissue>
    </source>
</reference>
<dbReference type="EMBL" id="QZWG01000011">
    <property type="protein sequence ID" value="RZB81008.1"/>
    <property type="molecule type" value="Genomic_DNA"/>
</dbReference>
<dbReference type="Proteomes" id="UP000289340">
    <property type="component" value="Chromosome 11"/>
</dbReference>
<sequence>MNLMIRGPGCDLHFFLVSFQIFFNPCFFKVMEIWFHRCLKFLFNLFRYFFAIHETLKWEADAKSLTCLSTFI</sequence>
<dbReference type="AlphaFoldDB" id="A0A445I4F5"/>
<name>A0A445I4F5_GLYSO</name>
<organism evidence="2 3">
    <name type="scientific">Glycine soja</name>
    <name type="common">Wild soybean</name>
    <dbReference type="NCBI Taxonomy" id="3848"/>
    <lineage>
        <taxon>Eukaryota</taxon>
        <taxon>Viridiplantae</taxon>
        <taxon>Streptophyta</taxon>
        <taxon>Embryophyta</taxon>
        <taxon>Tracheophyta</taxon>
        <taxon>Spermatophyta</taxon>
        <taxon>Magnoliopsida</taxon>
        <taxon>eudicotyledons</taxon>
        <taxon>Gunneridae</taxon>
        <taxon>Pentapetalae</taxon>
        <taxon>rosids</taxon>
        <taxon>fabids</taxon>
        <taxon>Fabales</taxon>
        <taxon>Fabaceae</taxon>
        <taxon>Papilionoideae</taxon>
        <taxon>50 kb inversion clade</taxon>
        <taxon>NPAAA clade</taxon>
        <taxon>indigoferoid/millettioid clade</taxon>
        <taxon>Phaseoleae</taxon>
        <taxon>Glycine</taxon>
        <taxon>Glycine subgen. Soja</taxon>
    </lineage>
</organism>
<proteinExistence type="predicted"/>
<dbReference type="SMR" id="A0A445I4F5"/>